<name>A0A5B7DHW6_PORTR</name>
<dbReference type="AlphaFoldDB" id="A0A5B7DHW6"/>
<comment type="caution">
    <text evidence="1">The sequence shown here is derived from an EMBL/GenBank/DDBJ whole genome shotgun (WGS) entry which is preliminary data.</text>
</comment>
<accession>A0A5B7DHW6</accession>
<evidence type="ECO:0000313" key="1">
    <source>
        <dbReference type="EMBL" id="MPC21112.1"/>
    </source>
</evidence>
<evidence type="ECO:0000313" key="2">
    <source>
        <dbReference type="Proteomes" id="UP000324222"/>
    </source>
</evidence>
<keyword evidence="2" id="KW-1185">Reference proteome</keyword>
<proteinExistence type="predicted"/>
<dbReference type="Proteomes" id="UP000324222">
    <property type="component" value="Unassembled WGS sequence"/>
</dbReference>
<reference evidence="1 2" key="1">
    <citation type="submission" date="2019-05" db="EMBL/GenBank/DDBJ databases">
        <title>Another draft genome of Portunus trituberculatus and its Hox gene families provides insights of decapod evolution.</title>
        <authorList>
            <person name="Jeong J.-H."/>
            <person name="Song I."/>
            <person name="Kim S."/>
            <person name="Choi T."/>
            <person name="Kim D."/>
            <person name="Ryu S."/>
            <person name="Kim W."/>
        </authorList>
    </citation>
    <scope>NUCLEOTIDE SEQUENCE [LARGE SCALE GENOMIC DNA]</scope>
    <source>
        <tissue evidence="1">Muscle</tissue>
    </source>
</reference>
<dbReference type="EMBL" id="VSRR010000944">
    <property type="protein sequence ID" value="MPC21112.1"/>
    <property type="molecule type" value="Genomic_DNA"/>
</dbReference>
<sequence length="76" mass="8266">MNSLGSTGCEKADEDQRPKQICTSFVHRLLGHLDSALTPRHPSNSIQLIAVTMAELSPFPICSQKSDSHAGQPHEL</sequence>
<gene>
    <name evidence="1" type="ORF">E2C01_014087</name>
</gene>
<organism evidence="1 2">
    <name type="scientific">Portunus trituberculatus</name>
    <name type="common">Swimming crab</name>
    <name type="synonym">Neptunus trituberculatus</name>
    <dbReference type="NCBI Taxonomy" id="210409"/>
    <lineage>
        <taxon>Eukaryota</taxon>
        <taxon>Metazoa</taxon>
        <taxon>Ecdysozoa</taxon>
        <taxon>Arthropoda</taxon>
        <taxon>Crustacea</taxon>
        <taxon>Multicrustacea</taxon>
        <taxon>Malacostraca</taxon>
        <taxon>Eumalacostraca</taxon>
        <taxon>Eucarida</taxon>
        <taxon>Decapoda</taxon>
        <taxon>Pleocyemata</taxon>
        <taxon>Brachyura</taxon>
        <taxon>Eubrachyura</taxon>
        <taxon>Portunoidea</taxon>
        <taxon>Portunidae</taxon>
        <taxon>Portuninae</taxon>
        <taxon>Portunus</taxon>
    </lineage>
</organism>
<protein>
    <submittedName>
        <fullName evidence="1">Uncharacterized protein</fullName>
    </submittedName>
</protein>